<reference evidence="3" key="1">
    <citation type="journal article" date="2019" name="Int. J. Syst. Evol. Microbiol.">
        <title>The Global Catalogue of Microorganisms (GCM) 10K type strain sequencing project: providing services to taxonomists for standard genome sequencing and annotation.</title>
        <authorList>
            <consortium name="The Broad Institute Genomics Platform"/>
            <consortium name="The Broad Institute Genome Sequencing Center for Infectious Disease"/>
            <person name="Wu L."/>
            <person name="Ma J."/>
        </authorList>
    </citation>
    <scope>NUCLEOTIDE SEQUENCE [LARGE SCALE GENOMIC DNA]</scope>
    <source>
        <strain evidence="3">CCUG 58938</strain>
    </source>
</reference>
<feature type="transmembrane region" description="Helical" evidence="1">
    <location>
        <begin position="44"/>
        <end position="60"/>
    </location>
</feature>
<protein>
    <recommendedName>
        <fullName evidence="4">DUF2178 domain-containing protein</fullName>
    </recommendedName>
</protein>
<sequence>MNTILIPRQYKWIGLAVFLLSFVGLIVIGMLYPETWEQSEPRRKIASVLMLIGLLLLVLSKERVEDEFINDCRLRAFRTAFLAGIIYFILDSADLLQGAVIKSSFGLLIFEIGIYLIMFYISKTGLKNGEQG</sequence>
<keyword evidence="3" id="KW-1185">Reference proteome</keyword>
<dbReference type="RefSeq" id="WP_377585794.1">
    <property type="nucleotide sequence ID" value="NZ_JBHTKA010000015.1"/>
</dbReference>
<feature type="transmembrane region" description="Helical" evidence="1">
    <location>
        <begin position="96"/>
        <end position="121"/>
    </location>
</feature>
<accession>A0ABW3KDN7</accession>
<keyword evidence="1" id="KW-0812">Transmembrane</keyword>
<dbReference type="EMBL" id="JBHTKA010000015">
    <property type="protein sequence ID" value="MFD1003291.1"/>
    <property type="molecule type" value="Genomic_DNA"/>
</dbReference>
<proteinExistence type="predicted"/>
<evidence type="ECO:0008006" key="4">
    <source>
        <dbReference type="Google" id="ProtNLM"/>
    </source>
</evidence>
<evidence type="ECO:0000256" key="1">
    <source>
        <dbReference type="SAM" id="Phobius"/>
    </source>
</evidence>
<organism evidence="2 3">
    <name type="scientific">Ohtaekwangia kribbensis</name>
    <dbReference type="NCBI Taxonomy" id="688913"/>
    <lineage>
        <taxon>Bacteria</taxon>
        <taxon>Pseudomonadati</taxon>
        <taxon>Bacteroidota</taxon>
        <taxon>Cytophagia</taxon>
        <taxon>Cytophagales</taxon>
        <taxon>Fulvivirgaceae</taxon>
        <taxon>Ohtaekwangia</taxon>
    </lineage>
</organism>
<feature type="transmembrane region" description="Helical" evidence="1">
    <location>
        <begin position="72"/>
        <end position="90"/>
    </location>
</feature>
<keyword evidence="1" id="KW-1133">Transmembrane helix</keyword>
<comment type="caution">
    <text evidence="2">The sequence shown here is derived from an EMBL/GenBank/DDBJ whole genome shotgun (WGS) entry which is preliminary data.</text>
</comment>
<name>A0ABW3KDN7_9BACT</name>
<keyword evidence="1" id="KW-0472">Membrane</keyword>
<dbReference type="Proteomes" id="UP001597112">
    <property type="component" value="Unassembled WGS sequence"/>
</dbReference>
<feature type="transmembrane region" description="Helical" evidence="1">
    <location>
        <begin position="12"/>
        <end position="32"/>
    </location>
</feature>
<gene>
    <name evidence="2" type="ORF">ACFQ21_28455</name>
</gene>
<evidence type="ECO:0000313" key="3">
    <source>
        <dbReference type="Proteomes" id="UP001597112"/>
    </source>
</evidence>
<evidence type="ECO:0000313" key="2">
    <source>
        <dbReference type="EMBL" id="MFD1003291.1"/>
    </source>
</evidence>